<organism evidence="1 2">
    <name type="scientific">Trichoderma asperellum</name>
    <name type="common">Filamentous fungus</name>
    <dbReference type="NCBI Taxonomy" id="101201"/>
    <lineage>
        <taxon>Eukaryota</taxon>
        <taxon>Fungi</taxon>
        <taxon>Dikarya</taxon>
        <taxon>Ascomycota</taxon>
        <taxon>Pezizomycotina</taxon>
        <taxon>Sordariomycetes</taxon>
        <taxon>Hypocreomycetidae</taxon>
        <taxon>Hypocreales</taxon>
        <taxon>Hypocreaceae</taxon>
        <taxon>Trichoderma</taxon>
    </lineage>
</organism>
<dbReference type="EMBL" id="BLZH01000002">
    <property type="protein sequence ID" value="GFP52959.1"/>
    <property type="molecule type" value="Genomic_DNA"/>
</dbReference>
<dbReference type="AlphaFoldDB" id="A0A6V8QL65"/>
<sequence length="179" mass="18991">MEISYEEVSHEAKVPKLGPEPLEVIAGLRDIELAEAEADDDADNSWVEGGLPAIAVAHVVEGEDADAAVVAYAAVEEQTDHVASVVEDLVDTVMALFYPRHALRHTLWELERFHTVVLMSVFDLAAATPVAEVVALALVQAAADILADEAVGSGVEAAWSWETAQGSDFGQALAVLTFA</sequence>
<proteinExistence type="predicted"/>
<gene>
    <name evidence="1" type="ORF">TASIC1_0002014300</name>
</gene>
<name>A0A6V8QL65_TRIAP</name>
<comment type="caution">
    <text evidence="1">The sequence shown here is derived from an EMBL/GenBank/DDBJ whole genome shotgun (WGS) entry which is preliminary data.</text>
</comment>
<evidence type="ECO:0000313" key="1">
    <source>
        <dbReference type="EMBL" id="GFP52959.1"/>
    </source>
</evidence>
<reference evidence="1 2" key="1">
    <citation type="submission" date="2020-07" db="EMBL/GenBank/DDBJ databases">
        <title>Trichoderma asperellum IC-1 whole genome shotgun sequence.</title>
        <authorList>
            <person name="Kanamasa S."/>
            <person name="Takahashi H."/>
        </authorList>
    </citation>
    <scope>NUCLEOTIDE SEQUENCE [LARGE SCALE GENOMIC DNA]</scope>
    <source>
        <strain evidence="1 2">IC-1</strain>
    </source>
</reference>
<dbReference type="Proteomes" id="UP000517252">
    <property type="component" value="Unassembled WGS sequence"/>
</dbReference>
<accession>A0A6V8QL65</accession>
<evidence type="ECO:0000313" key="2">
    <source>
        <dbReference type="Proteomes" id="UP000517252"/>
    </source>
</evidence>
<protein>
    <submittedName>
        <fullName evidence="1">Uncharacterized protein</fullName>
    </submittedName>
</protein>